<evidence type="ECO:0000313" key="1">
    <source>
        <dbReference type="EMBL" id="KAH1082719.1"/>
    </source>
</evidence>
<proteinExistence type="predicted"/>
<dbReference type="Proteomes" id="UP000828251">
    <property type="component" value="Unassembled WGS sequence"/>
</dbReference>
<dbReference type="AlphaFoldDB" id="A0A9D4A3H5"/>
<name>A0A9D4A3H5_9ROSI</name>
<sequence>MGWVWKDEPKPLNPPLAMAIIALPERPKKSSLESSFESARKLKKFLENALE</sequence>
<evidence type="ECO:0000313" key="2">
    <source>
        <dbReference type="Proteomes" id="UP000828251"/>
    </source>
</evidence>
<feature type="non-terminal residue" evidence="1">
    <location>
        <position position="51"/>
    </location>
</feature>
<accession>A0A9D4A3H5</accession>
<organism evidence="1 2">
    <name type="scientific">Gossypium stocksii</name>
    <dbReference type="NCBI Taxonomy" id="47602"/>
    <lineage>
        <taxon>Eukaryota</taxon>
        <taxon>Viridiplantae</taxon>
        <taxon>Streptophyta</taxon>
        <taxon>Embryophyta</taxon>
        <taxon>Tracheophyta</taxon>
        <taxon>Spermatophyta</taxon>
        <taxon>Magnoliopsida</taxon>
        <taxon>eudicotyledons</taxon>
        <taxon>Gunneridae</taxon>
        <taxon>Pentapetalae</taxon>
        <taxon>rosids</taxon>
        <taxon>malvids</taxon>
        <taxon>Malvales</taxon>
        <taxon>Malvaceae</taxon>
        <taxon>Malvoideae</taxon>
        <taxon>Gossypium</taxon>
    </lineage>
</organism>
<dbReference type="EMBL" id="JAIQCV010000007">
    <property type="protein sequence ID" value="KAH1082719.1"/>
    <property type="molecule type" value="Genomic_DNA"/>
</dbReference>
<protein>
    <submittedName>
        <fullName evidence="1">Uncharacterized protein</fullName>
    </submittedName>
</protein>
<gene>
    <name evidence="1" type="ORF">J1N35_022480</name>
</gene>
<comment type="caution">
    <text evidence="1">The sequence shown here is derived from an EMBL/GenBank/DDBJ whole genome shotgun (WGS) entry which is preliminary data.</text>
</comment>
<keyword evidence="2" id="KW-1185">Reference proteome</keyword>
<reference evidence="1 2" key="1">
    <citation type="journal article" date="2021" name="Plant Biotechnol. J.">
        <title>Multi-omics assisted identification of the key and species-specific regulatory components of drought-tolerant mechanisms in Gossypium stocksii.</title>
        <authorList>
            <person name="Yu D."/>
            <person name="Ke L."/>
            <person name="Zhang D."/>
            <person name="Wu Y."/>
            <person name="Sun Y."/>
            <person name="Mei J."/>
            <person name="Sun J."/>
            <person name="Sun Y."/>
        </authorList>
    </citation>
    <scope>NUCLEOTIDE SEQUENCE [LARGE SCALE GENOMIC DNA]</scope>
    <source>
        <strain evidence="2">cv. E1</strain>
        <tissue evidence="1">Leaf</tissue>
    </source>
</reference>